<evidence type="ECO:0000313" key="10">
    <source>
        <dbReference type="Proteomes" id="UP001499841"/>
    </source>
</evidence>
<dbReference type="Gene3D" id="3.90.640.10">
    <property type="entry name" value="Actin, Chain A, domain 4"/>
    <property type="match status" value="1"/>
</dbReference>
<evidence type="ECO:0000256" key="1">
    <source>
        <dbReference type="ARBA" id="ARBA00004319"/>
    </source>
</evidence>
<dbReference type="PRINTS" id="PR01217">
    <property type="entry name" value="PRICHEXTENSN"/>
</dbReference>
<protein>
    <recommendedName>
        <fullName evidence="11">Hsp70 family protein</fullName>
    </recommendedName>
</protein>
<dbReference type="PROSITE" id="PS01036">
    <property type="entry name" value="HSP70_3"/>
    <property type="match status" value="1"/>
</dbReference>
<keyword evidence="6" id="KW-0346">Stress response</keyword>
<dbReference type="RefSeq" id="WP_345043177.1">
    <property type="nucleotide sequence ID" value="NZ_BAABBA010000017.1"/>
</dbReference>
<evidence type="ECO:0000256" key="7">
    <source>
        <dbReference type="ARBA" id="ARBA00023186"/>
    </source>
</evidence>
<evidence type="ECO:0008006" key="11">
    <source>
        <dbReference type="Google" id="ProtNLM"/>
    </source>
</evidence>
<evidence type="ECO:0000256" key="8">
    <source>
        <dbReference type="SAM" id="MobiDB-lite"/>
    </source>
</evidence>
<dbReference type="Proteomes" id="UP001499841">
    <property type="component" value="Unassembled WGS sequence"/>
</dbReference>
<evidence type="ECO:0000256" key="3">
    <source>
        <dbReference type="ARBA" id="ARBA00022729"/>
    </source>
</evidence>
<keyword evidence="5" id="KW-0067">ATP-binding</keyword>
<dbReference type="PANTHER" id="PTHR45639">
    <property type="entry name" value="HSC70CB, ISOFORM G-RELATED"/>
    <property type="match status" value="1"/>
</dbReference>
<feature type="compositionally biased region" description="Low complexity" evidence="8">
    <location>
        <begin position="627"/>
        <end position="649"/>
    </location>
</feature>
<feature type="compositionally biased region" description="Low complexity" evidence="8">
    <location>
        <begin position="540"/>
        <end position="557"/>
    </location>
</feature>
<comment type="subcellular location">
    <subcellularLocation>
        <location evidence="1">Endoplasmic reticulum lumen</location>
    </subcellularLocation>
</comment>
<gene>
    <name evidence="9" type="ORF">GCM10022262_31520</name>
</gene>
<dbReference type="SUPFAM" id="SSF53067">
    <property type="entry name" value="Actin-like ATPase domain"/>
    <property type="match status" value="2"/>
</dbReference>
<feature type="compositionally biased region" description="Pro residues" evidence="8">
    <location>
        <begin position="572"/>
        <end position="626"/>
    </location>
</feature>
<dbReference type="InterPro" id="IPR043129">
    <property type="entry name" value="ATPase_NBD"/>
</dbReference>
<feature type="compositionally biased region" description="Pro residues" evidence="8">
    <location>
        <begin position="650"/>
        <end position="661"/>
    </location>
</feature>
<keyword evidence="10" id="KW-1185">Reference proteome</keyword>
<sequence length="695" mass="69829">MPYLLGIDIGTTSTLAATVRPGGGGTDLEVPQLLRLGARGAAVPSVLFLGEDGEVLVGEAAERRILSHPERVVREVKRRVGDTVPLRLGDVSVTPQDLLATQARWVVDRATEREGEAPAAVALAVPATWGAYRTGLVREALAGVGLADVTLVGEPCAAARHYLAQQRIRDGAVVAVYDFGGGTFDAAVVRRTGPGACEILGEPQGLERLGGADLDDLVLGHVAAAVGTGLTDLDPAAPGALSALARLRRECTEAKEALSADAETDVPVLLPDLQTQVRIVRAELEELIAPAVQETAVVLAAALESAKVAPADLEAILLVGGSSRIPLVAQVLSAQFGRPIAIDTDPQASVAFGAALSAAGDAVAPPAIVTPAGIPRDTVDAATPDEAPPRLVSAGSAFVPEPASRPNRRVTGARVAAVAAAVLGITVITSVAGEGPTVIDAGRSTLSDVVAKLGDSVRPEPPAAAAAEQPAAPAQAAPMATDAGVFAGRRAEAEAVSTVRPAKEASPSSTRSEDGTTTEPGATTTGGKGGGGTPSQDAKPGTTAPTRPGTPSSSPTSPSSPSPSPTTDLPTTPSPEPTTPSPEPTTPSPEPTTPSPEPTTPSPEPTTPEPPATQEPSPEPTTPSPEPTTQEPTVEPTSQAPTVEPTTQAPVPPATPDPVPSPTSTLAEPTEPPLVTPTAIEPTAGETLSPTVAGG</sequence>
<keyword evidence="7" id="KW-0143">Chaperone</keyword>
<evidence type="ECO:0000313" key="9">
    <source>
        <dbReference type="EMBL" id="GAA4288792.1"/>
    </source>
</evidence>
<comment type="similarity">
    <text evidence="2">Belongs to the heat shock protein 70 family.</text>
</comment>
<comment type="caution">
    <text evidence="9">The sequence shown here is derived from an EMBL/GenBank/DDBJ whole genome shotgun (WGS) entry which is preliminary data.</text>
</comment>
<feature type="compositionally biased region" description="Gly residues" evidence="8">
    <location>
        <begin position="524"/>
        <end position="533"/>
    </location>
</feature>
<organism evidence="9 10">
    <name type="scientific">Georgenia daeguensis</name>
    <dbReference type="NCBI Taxonomy" id="908355"/>
    <lineage>
        <taxon>Bacteria</taxon>
        <taxon>Bacillati</taxon>
        <taxon>Actinomycetota</taxon>
        <taxon>Actinomycetes</taxon>
        <taxon>Micrococcales</taxon>
        <taxon>Bogoriellaceae</taxon>
        <taxon>Georgenia</taxon>
    </lineage>
</organism>
<evidence type="ECO:0000256" key="4">
    <source>
        <dbReference type="ARBA" id="ARBA00022741"/>
    </source>
</evidence>
<keyword evidence="4" id="KW-0547">Nucleotide-binding</keyword>
<feature type="compositionally biased region" description="Low complexity" evidence="8">
    <location>
        <begin position="463"/>
        <end position="478"/>
    </location>
</feature>
<feature type="region of interest" description="Disordered" evidence="8">
    <location>
        <begin position="491"/>
        <end position="695"/>
    </location>
</feature>
<accession>A0ABP8EYM2</accession>
<keyword evidence="3" id="KW-0732">Signal</keyword>
<evidence type="ECO:0000256" key="2">
    <source>
        <dbReference type="ARBA" id="ARBA00007381"/>
    </source>
</evidence>
<evidence type="ECO:0000256" key="5">
    <source>
        <dbReference type="ARBA" id="ARBA00022840"/>
    </source>
</evidence>
<dbReference type="PANTHER" id="PTHR45639:SF3">
    <property type="entry name" value="HYPOXIA UP-REGULATED PROTEIN 1"/>
    <property type="match status" value="1"/>
</dbReference>
<dbReference type="Pfam" id="PF00012">
    <property type="entry name" value="HSP70"/>
    <property type="match status" value="1"/>
</dbReference>
<reference evidence="10" key="1">
    <citation type="journal article" date="2019" name="Int. J. Syst. Evol. Microbiol.">
        <title>The Global Catalogue of Microorganisms (GCM) 10K type strain sequencing project: providing services to taxonomists for standard genome sequencing and annotation.</title>
        <authorList>
            <consortium name="The Broad Institute Genomics Platform"/>
            <consortium name="The Broad Institute Genome Sequencing Center for Infectious Disease"/>
            <person name="Wu L."/>
            <person name="Ma J."/>
        </authorList>
    </citation>
    <scope>NUCLEOTIDE SEQUENCE [LARGE SCALE GENOMIC DNA]</scope>
    <source>
        <strain evidence="10">JCM 17459</strain>
    </source>
</reference>
<dbReference type="Gene3D" id="3.30.420.40">
    <property type="match status" value="2"/>
</dbReference>
<dbReference type="EMBL" id="BAABBA010000017">
    <property type="protein sequence ID" value="GAA4288792.1"/>
    <property type="molecule type" value="Genomic_DNA"/>
</dbReference>
<feature type="region of interest" description="Disordered" evidence="8">
    <location>
        <begin position="457"/>
        <end position="479"/>
    </location>
</feature>
<feature type="compositionally biased region" description="Polar residues" evidence="8">
    <location>
        <begin position="686"/>
        <end position="695"/>
    </location>
</feature>
<evidence type="ECO:0000256" key="6">
    <source>
        <dbReference type="ARBA" id="ARBA00023016"/>
    </source>
</evidence>
<dbReference type="InterPro" id="IPR018181">
    <property type="entry name" value="Heat_shock_70_CS"/>
</dbReference>
<name>A0ABP8EYM2_9MICO</name>
<proteinExistence type="inferred from homology"/>
<dbReference type="InterPro" id="IPR013126">
    <property type="entry name" value="Hsp_70_fam"/>
</dbReference>